<dbReference type="PANTHER" id="PTHR43540">
    <property type="entry name" value="PEROXYUREIDOACRYLATE/UREIDOACRYLATE AMIDOHYDROLASE-RELATED"/>
    <property type="match status" value="1"/>
</dbReference>
<evidence type="ECO:0000313" key="3">
    <source>
        <dbReference type="EMBL" id="TDQ38575.1"/>
    </source>
</evidence>
<dbReference type="SUPFAM" id="SSF52499">
    <property type="entry name" value="Isochorismatase-like hydrolases"/>
    <property type="match status" value="1"/>
</dbReference>
<accession>A0A4R6U2H3</accession>
<name>A0A4R6U2H3_9GAMM</name>
<comment type="caution">
    <text evidence="3">The sequence shown here is derived from an EMBL/GenBank/DDBJ whole genome shotgun (WGS) entry which is preliminary data.</text>
</comment>
<dbReference type="Proteomes" id="UP000294575">
    <property type="component" value="Unassembled WGS sequence"/>
</dbReference>
<dbReference type="InterPro" id="IPR036380">
    <property type="entry name" value="Isochorismatase-like_sf"/>
</dbReference>
<evidence type="ECO:0000259" key="2">
    <source>
        <dbReference type="Pfam" id="PF00857"/>
    </source>
</evidence>
<dbReference type="EMBL" id="SNYK01000004">
    <property type="protein sequence ID" value="TDQ38575.1"/>
    <property type="molecule type" value="Genomic_DNA"/>
</dbReference>
<gene>
    <name evidence="3" type="ORF">DFQ45_104150</name>
</gene>
<dbReference type="InterPro" id="IPR000868">
    <property type="entry name" value="Isochorismatase-like_dom"/>
</dbReference>
<dbReference type="GO" id="GO:0016787">
    <property type="term" value="F:hydrolase activity"/>
    <property type="evidence" value="ECO:0007669"/>
    <property type="project" value="UniProtKB-KW"/>
</dbReference>
<organism evidence="3 4">
    <name type="scientific">Thiopseudomonas denitrificans</name>
    <dbReference type="NCBI Taxonomy" id="1501432"/>
    <lineage>
        <taxon>Bacteria</taxon>
        <taxon>Pseudomonadati</taxon>
        <taxon>Pseudomonadota</taxon>
        <taxon>Gammaproteobacteria</taxon>
        <taxon>Pseudomonadales</taxon>
        <taxon>Pseudomonadaceae</taxon>
        <taxon>Thiopseudomonas</taxon>
    </lineage>
</organism>
<dbReference type="OrthoDB" id="9794942at2"/>
<dbReference type="Gene3D" id="3.40.50.850">
    <property type="entry name" value="Isochorismatase-like"/>
    <property type="match status" value="1"/>
</dbReference>
<feature type="domain" description="Isochorismatase-like" evidence="2">
    <location>
        <begin position="23"/>
        <end position="186"/>
    </location>
</feature>
<dbReference type="RefSeq" id="WP_101496285.1">
    <property type="nucleotide sequence ID" value="NZ_LNJZ01000005.1"/>
</dbReference>
<protein>
    <submittedName>
        <fullName evidence="3">Nicotinamidase-related amidase</fullName>
    </submittedName>
</protein>
<reference evidence="3 4" key="1">
    <citation type="submission" date="2019-03" db="EMBL/GenBank/DDBJ databases">
        <title>Genomic Encyclopedia of Type Strains, Phase IV (KMG-IV): sequencing the most valuable type-strain genomes for metagenomic binning, comparative biology and taxonomic classification.</title>
        <authorList>
            <person name="Goeker M."/>
        </authorList>
    </citation>
    <scope>NUCLEOTIDE SEQUENCE [LARGE SCALE GENOMIC DNA]</scope>
    <source>
        <strain evidence="3 4">DSM 28679</strain>
    </source>
</reference>
<dbReference type="InterPro" id="IPR050272">
    <property type="entry name" value="Isochorismatase-like_hydrls"/>
</dbReference>
<dbReference type="PANTHER" id="PTHR43540:SF15">
    <property type="entry name" value="BLR5631 PROTEIN"/>
    <property type="match status" value="1"/>
</dbReference>
<dbReference type="AlphaFoldDB" id="A0A4R6U2H3"/>
<proteinExistence type="predicted"/>
<keyword evidence="1" id="KW-0378">Hydrolase</keyword>
<evidence type="ECO:0000256" key="1">
    <source>
        <dbReference type="ARBA" id="ARBA00022801"/>
    </source>
</evidence>
<sequence length="194" mass="20317">MSLPTLFELTGSAHPPATWAEAVLVIIDAQNEYRMGDMKLPGVEPAAAQILQLLEQARASGAPVIHVRHIGVPGYLFDPEGERGQIFTELTPQAGEAVIDKPLPNAFAGSALQQAVDATGRKALIVCGYMTHMCVSATVRAAKDLGYQSTVVGAACATRPLPGAPDADFLHQQELAALADFFATVVADVAALNA</sequence>
<dbReference type="CDD" id="cd01014">
    <property type="entry name" value="nicotinamidase_related"/>
    <property type="match status" value="1"/>
</dbReference>
<dbReference type="Pfam" id="PF00857">
    <property type="entry name" value="Isochorismatase"/>
    <property type="match status" value="1"/>
</dbReference>
<keyword evidence="4" id="KW-1185">Reference proteome</keyword>
<evidence type="ECO:0000313" key="4">
    <source>
        <dbReference type="Proteomes" id="UP000294575"/>
    </source>
</evidence>